<evidence type="ECO:0000313" key="1">
    <source>
        <dbReference type="EMBL" id="EGX96500.1"/>
    </source>
</evidence>
<accession>G3J3H2</accession>
<dbReference type="GeneID" id="18163189"/>
<gene>
    <name evidence="1" type="ORF">CCM_01157</name>
</gene>
<keyword evidence="2" id="KW-1185">Reference proteome</keyword>
<dbReference type="Proteomes" id="UP000001610">
    <property type="component" value="Unassembled WGS sequence"/>
</dbReference>
<proteinExistence type="predicted"/>
<dbReference type="EMBL" id="JH126399">
    <property type="protein sequence ID" value="EGX96500.1"/>
    <property type="molecule type" value="Genomic_DNA"/>
</dbReference>
<sequence length="181" mass="20527">MYSRHYQIPYPSHKSPLDGDTAHRDLDWAYAAQSDRVFSFGVNERGVTRAHKLVLLQTQFWPALARWVEARQEVLPGGTLVGGWWRADMMGMLDWYRDCLGLTPRWDDAVVAHADGVWRDVLATSPWFHWAEFFPLLKEEVRDASGQVITDGEGRVLYQDRGPQRGRHGGCVCGSVGGRGE</sequence>
<organism evidence="1 2">
    <name type="scientific">Cordyceps militaris (strain CM01)</name>
    <name type="common">Caterpillar fungus</name>
    <dbReference type="NCBI Taxonomy" id="983644"/>
    <lineage>
        <taxon>Eukaryota</taxon>
        <taxon>Fungi</taxon>
        <taxon>Dikarya</taxon>
        <taxon>Ascomycota</taxon>
        <taxon>Pezizomycotina</taxon>
        <taxon>Sordariomycetes</taxon>
        <taxon>Hypocreomycetidae</taxon>
        <taxon>Hypocreales</taxon>
        <taxon>Cordycipitaceae</taxon>
        <taxon>Cordyceps</taxon>
    </lineage>
</organism>
<dbReference type="AlphaFoldDB" id="G3J3H2"/>
<dbReference type="eggNOG" id="ENOG502R2UV">
    <property type="taxonomic scope" value="Eukaryota"/>
</dbReference>
<dbReference type="OrthoDB" id="4857897at2759"/>
<dbReference type="HOGENOM" id="CLU_103437_0_0_1"/>
<dbReference type="OMA" id="GWWRADM"/>
<dbReference type="VEuPathDB" id="FungiDB:CCM_01157"/>
<name>G3J3H2_CORMM</name>
<reference evidence="1 2" key="1">
    <citation type="journal article" date="2011" name="Genome Biol.">
        <title>Genome sequence of the insect pathogenic fungus Cordyceps militaris, a valued traditional Chinese medicine.</title>
        <authorList>
            <person name="Zheng P."/>
            <person name="Xia Y."/>
            <person name="Xiao G."/>
            <person name="Xiong C."/>
            <person name="Hu X."/>
            <person name="Zhang S."/>
            <person name="Zheng H."/>
            <person name="Huang Y."/>
            <person name="Zhou Y."/>
            <person name="Wang S."/>
            <person name="Zhao G.P."/>
            <person name="Liu X."/>
            <person name="St Leger R.J."/>
            <person name="Wang C."/>
        </authorList>
    </citation>
    <scope>NUCLEOTIDE SEQUENCE [LARGE SCALE GENOMIC DNA]</scope>
    <source>
        <strain evidence="1 2">CM01</strain>
    </source>
</reference>
<protein>
    <submittedName>
        <fullName evidence="1">Uncharacterized protein</fullName>
    </submittedName>
</protein>
<dbReference type="KEGG" id="cmt:CCM_01157"/>
<dbReference type="InParanoid" id="G3J3H2"/>
<evidence type="ECO:0000313" key="2">
    <source>
        <dbReference type="Proteomes" id="UP000001610"/>
    </source>
</evidence>
<dbReference type="RefSeq" id="XP_006666377.1">
    <property type="nucleotide sequence ID" value="XM_006666314.1"/>
</dbReference>